<name>G7H1N5_9ACTN</name>
<comment type="cofactor">
    <cofactor evidence="1">
        <name>Co(2+)</name>
        <dbReference type="ChEBI" id="CHEBI:48828"/>
    </cofactor>
</comment>
<comment type="pathway">
    <text evidence="3">Amino-acid biosynthesis; L-lysine biosynthesis via DAP pathway; LL-2,6-diaminopimelate from (S)-tetrahydrodipicolinate (succinylase route): step 3/3.</text>
</comment>
<evidence type="ECO:0000313" key="14">
    <source>
        <dbReference type="Proteomes" id="UP000035088"/>
    </source>
</evidence>
<dbReference type="OrthoDB" id="7055905at2"/>
<comment type="cofactor">
    <cofactor evidence="2">
        <name>Zn(2+)</name>
        <dbReference type="ChEBI" id="CHEBI:29105"/>
    </cofactor>
</comment>
<comment type="similarity">
    <text evidence="4">Belongs to the peptidase M20A family.</text>
</comment>
<dbReference type="GO" id="GO:0009089">
    <property type="term" value="P:lysine biosynthetic process via diaminopimelate"/>
    <property type="evidence" value="ECO:0007669"/>
    <property type="project" value="UniProtKB-UniPathway"/>
</dbReference>
<dbReference type="GO" id="GO:0009014">
    <property type="term" value="F:succinyl-diaminopimelate desuccinylase activity"/>
    <property type="evidence" value="ECO:0007669"/>
    <property type="project" value="UniProtKB-EC"/>
</dbReference>
<keyword evidence="10" id="KW-0170">Cobalt</keyword>
<sequence length="397" mass="40112">MTTSLTVDEESLLGALSAGPIVDLASALIAERSENPGGTEASTAAALADACRLTGLEVTVTEVAPGRPNVVATLPGAPSPTAPTLMFLGHSDVVPAGSGWSGDPFGARVSGGRLIGRGATDMKGGLAAIVAAMGALAGTELRGQVEFVCTVDEEAGGLGARSYVADRDSASGVLGCIVAEPTDLRAVRAGRGTANLDITVTGKAAHAGRPGDGCSAITVAGQVLTAIADDGRRLTEHPHPELGPATWNVGTIAGGQGINVVAADCRLGVDRRLLPDEQIDVVADDLRARFAALGLPDEASVTVTVDSETPAFATPLDHPLTTGVVSALGSLGLDSVPRVWSAACDAGFLHRDLGIESIVLGPGDINSQAHQVDESVAVDDLLTAAKLYALIAHRLLR</sequence>
<dbReference type="InterPro" id="IPR036264">
    <property type="entry name" value="Bact_exopeptidase_dim_dom"/>
</dbReference>
<dbReference type="Pfam" id="PF01546">
    <property type="entry name" value="Peptidase_M20"/>
    <property type="match status" value="1"/>
</dbReference>
<dbReference type="RefSeq" id="WP_007321835.1">
    <property type="nucleotide sequence ID" value="NZ_BAEE01000046.1"/>
</dbReference>
<evidence type="ECO:0000256" key="4">
    <source>
        <dbReference type="ARBA" id="ARBA00006247"/>
    </source>
</evidence>
<evidence type="ECO:0000256" key="10">
    <source>
        <dbReference type="ARBA" id="ARBA00023285"/>
    </source>
</evidence>
<proteinExistence type="inferred from homology"/>
<dbReference type="PANTHER" id="PTHR43808:SF32">
    <property type="entry name" value="ARGE_DAPE-RELATED DEACYLASE"/>
    <property type="match status" value="1"/>
</dbReference>
<dbReference type="SUPFAM" id="SSF53187">
    <property type="entry name" value="Zn-dependent exopeptidases"/>
    <property type="match status" value="1"/>
</dbReference>
<dbReference type="Pfam" id="PF07687">
    <property type="entry name" value="M20_dimer"/>
    <property type="match status" value="1"/>
</dbReference>
<dbReference type="Gene3D" id="3.40.630.10">
    <property type="entry name" value="Zn peptidases"/>
    <property type="match status" value="1"/>
</dbReference>
<gene>
    <name evidence="13" type="ORF">GOARA_046_00290</name>
</gene>
<organism evidence="13 14">
    <name type="scientific">Gordonia araii NBRC 100433</name>
    <dbReference type="NCBI Taxonomy" id="1073574"/>
    <lineage>
        <taxon>Bacteria</taxon>
        <taxon>Bacillati</taxon>
        <taxon>Actinomycetota</taxon>
        <taxon>Actinomycetes</taxon>
        <taxon>Mycobacteriales</taxon>
        <taxon>Gordoniaceae</taxon>
        <taxon>Gordonia</taxon>
    </lineage>
</organism>
<evidence type="ECO:0000313" key="13">
    <source>
        <dbReference type="EMBL" id="GAB09760.1"/>
    </source>
</evidence>
<keyword evidence="8" id="KW-0378">Hydrolase</keyword>
<evidence type="ECO:0000256" key="6">
    <source>
        <dbReference type="ARBA" id="ARBA00016853"/>
    </source>
</evidence>
<keyword evidence="14" id="KW-1185">Reference proteome</keyword>
<dbReference type="InterPro" id="IPR010182">
    <property type="entry name" value="ArgE/DapE"/>
</dbReference>
<dbReference type="Proteomes" id="UP000035088">
    <property type="component" value="Unassembled WGS sequence"/>
</dbReference>
<dbReference type="GO" id="GO:0046872">
    <property type="term" value="F:metal ion binding"/>
    <property type="evidence" value="ECO:0007669"/>
    <property type="project" value="UniProtKB-KW"/>
</dbReference>
<dbReference type="InterPro" id="IPR002933">
    <property type="entry name" value="Peptidase_M20"/>
</dbReference>
<dbReference type="InterPro" id="IPR011650">
    <property type="entry name" value="Peptidase_M20_dimer"/>
</dbReference>
<evidence type="ECO:0000256" key="11">
    <source>
        <dbReference type="ARBA" id="ARBA00051301"/>
    </source>
</evidence>
<dbReference type="Gene3D" id="3.30.70.360">
    <property type="match status" value="1"/>
</dbReference>
<dbReference type="InterPro" id="IPR001261">
    <property type="entry name" value="ArgE/DapE_CS"/>
</dbReference>
<evidence type="ECO:0000256" key="2">
    <source>
        <dbReference type="ARBA" id="ARBA00001947"/>
    </source>
</evidence>
<dbReference type="EMBL" id="BAEE01000046">
    <property type="protein sequence ID" value="GAB09760.1"/>
    <property type="molecule type" value="Genomic_DNA"/>
</dbReference>
<evidence type="ECO:0000256" key="8">
    <source>
        <dbReference type="ARBA" id="ARBA00022801"/>
    </source>
</evidence>
<feature type="domain" description="Peptidase M20 dimerisation" evidence="12">
    <location>
        <begin position="191"/>
        <end position="296"/>
    </location>
</feature>
<dbReference type="CDD" id="cd08659">
    <property type="entry name" value="M20_ArgE_DapE-like"/>
    <property type="match status" value="1"/>
</dbReference>
<keyword evidence="9" id="KW-0862">Zinc</keyword>
<evidence type="ECO:0000256" key="9">
    <source>
        <dbReference type="ARBA" id="ARBA00022833"/>
    </source>
</evidence>
<keyword evidence="7" id="KW-0479">Metal-binding</keyword>
<protein>
    <recommendedName>
        <fullName evidence="6">Probable succinyl-diaminopimelate desuccinylase</fullName>
        <ecNumber evidence="5">3.5.1.18</ecNumber>
    </recommendedName>
</protein>
<dbReference type="InterPro" id="IPR050072">
    <property type="entry name" value="Peptidase_M20A"/>
</dbReference>
<evidence type="ECO:0000256" key="7">
    <source>
        <dbReference type="ARBA" id="ARBA00022723"/>
    </source>
</evidence>
<evidence type="ECO:0000256" key="1">
    <source>
        <dbReference type="ARBA" id="ARBA00001941"/>
    </source>
</evidence>
<reference evidence="13 14" key="1">
    <citation type="submission" date="2011-11" db="EMBL/GenBank/DDBJ databases">
        <title>Whole genome shotgun sequence of Gordonia araii NBRC 100433.</title>
        <authorList>
            <person name="Yoshida Y."/>
            <person name="Hosoyama A."/>
            <person name="Tsuchikane K."/>
            <person name="Katsumata H."/>
            <person name="Yamazaki S."/>
            <person name="Fujita N."/>
        </authorList>
    </citation>
    <scope>NUCLEOTIDE SEQUENCE [LARGE SCALE GENOMIC DNA]</scope>
    <source>
        <strain evidence="13 14">NBRC 100433</strain>
    </source>
</reference>
<evidence type="ECO:0000256" key="3">
    <source>
        <dbReference type="ARBA" id="ARBA00005130"/>
    </source>
</evidence>
<evidence type="ECO:0000259" key="12">
    <source>
        <dbReference type="Pfam" id="PF07687"/>
    </source>
</evidence>
<dbReference type="STRING" id="1073574.GOARA_046_00290"/>
<dbReference type="PANTHER" id="PTHR43808">
    <property type="entry name" value="ACETYLORNITHINE DEACETYLASE"/>
    <property type="match status" value="1"/>
</dbReference>
<comment type="caution">
    <text evidence="13">The sequence shown here is derived from an EMBL/GenBank/DDBJ whole genome shotgun (WGS) entry which is preliminary data.</text>
</comment>
<dbReference type="NCBIfam" id="TIGR01910">
    <property type="entry name" value="DapE-ArgE"/>
    <property type="match status" value="1"/>
</dbReference>
<dbReference type="EC" id="3.5.1.18" evidence="5"/>
<dbReference type="SUPFAM" id="SSF55031">
    <property type="entry name" value="Bacterial exopeptidase dimerisation domain"/>
    <property type="match status" value="1"/>
</dbReference>
<accession>G7H1N5</accession>
<comment type="catalytic activity">
    <reaction evidence="11">
        <text>N-succinyl-(2S,6S)-2,6-diaminopimelate + H2O = (2S,6S)-2,6-diaminopimelate + succinate</text>
        <dbReference type="Rhea" id="RHEA:22608"/>
        <dbReference type="ChEBI" id="CHEBI:15377"/>
        <dbReference type="ChEBI" id="CHEBI:30031"/>
        <dbReference type="ChEBI" id="CHEBI:57609"/>
        <dbReference type="ChEBI" id="CHEBI:58087"/>
        <dbReference type="EC" id="3.5.1.18"/>
    </reaction>
</comment>
<dbReference type="PROSITE" id="PS00758">
    <property type="entry name" value="ARGE_DAPE_CPG2_1"/>
    <property type="match status" value="1"/>
</dbReference>
<evidence type="ECO:0000256" key="5">
    <source>
        <dbReference type="ARBA" id="ARBA00011921"/>
    </source>
</evidence>
<dbReference type="UniPathway" id="UPA00034">
    <property type="reaction ID" value="UER00021"/>
</dbReference>
<dbReference type="AlphaFoldDB" id="G7H1N5"/>